<keyword evidence="2" id="KW-1185">Reference proteome</keyword>
<protein>
    <submittedName>
        <fullName evidence="1">Uncharacterized protein</fullName>
    </submittedName>
</protein>
<evidence type="ECO:0000313" key="2">
    <source>
        <dbReference type="Proteomes" id="UP001523216"/>
    </source>
</evidence>
<sequence>MSDSQLGEPEVDWRTWTMDHAKLVRAFEPATFAADGDEETSLLGAGALIMAATQIIDELFQDIETLATDGGGSVADSAGAYFVLEDLPQRFAQQYNGRFVRNFHVATVMVTGRLSAEQWMPPASVGEALALYLVIQRAQNLLVDHELLDQEEARELYLGFEDAAFEDVDHEWLYRADMDGFENDKEFAARFGATDMRVQSWFQPVGNGPAYVHAFSIDLEAPTQA</sequence>
<proteinExistence type="predicted"/>
<gene>
    <name evidence="1" type="ORF">LXN57_40930</name>
</gene>
<comment type="caution">
    <text evidence="1">The sequence shown here is derived from an EMBL/GenBank/DDBJ whole genome shotgun (WGS) entry which is preliminary data.</text>
</comment>
<name>A0ABT0YEH3_9ACTN</name>
<dbReference type="RefSeq" id="WP_251803696.1">
    <property type="nucleotide sequence ID" value="NZ_JAMQOL010000068.1"/>
</dbReference>
<dbReference type="Proteomes" id="UP001523216">
    <property type="component" value="Unassembled WGS sequence"/>
</dbReference>
<dbReference type="EMBL" id="JAMQOL010000068">
    <property type="protein sequence ID" value="MCM4083928.1"/>
    <property type="molecule type" value="Genomic_DNA"/>
</dbReference>
<reference evidence="1 2" key="1">
    <citation type="submission" date="2022-06" db="EMBL/GenBank/DDBJ databases">
        <title>Actinoplanes abujensis sp. nov., isolated from Nigerian arid soil.</title>
        <authorList>
            <person name="Ding P."/>
        </authorList>
    </citation>
    <scope>NUCLEOTIDE SEQUENCE [LARGE SCALE GENOMIC DNA]</scope>
    <source>
        <strain evidence="2">TRM88002</strain>
    </source>
</reference>
<accession>A0ABT0YEH3</accession>
<evidence type="ECO:0000313" key="1">
    <source>
        <dbReference type="EMBL" id="MCM4083928.1"/>
    </source>
</evidence>
<organism evidence="1 2">
    <name type="scientific">Paractinoplanes hotanensis</name>
    <dbReference type="NCBI Taxonomy" id="2906497"/>
    <lineage>
        <taxon>Bacteria</taxon>
        <taxon>Bacillati</taxon>
        <taxon>Actinomycetota</taxon>
        <taxon>Actinomycetes</taxon>
        <taxon>Micromonosporales</taxon>
        <taxon>Micromonosporaceae</taxon>
        <taxon>Paractinoplanes</taxon>
    </lineage>
</organism>